<feature type="transmembrane region" description="Helical" evidence="1">
    <location>
        <begin position="34"/>
        <end position="55"/>
    </location>
</feature>
<accession>A0A9P7QQ11</accession>
<dbReference type="AlphaFoldDB" id="A0A9P7QQ11"/>
<keyword evidence="3" id="KW-1185">Reference proteome</keyword>
<dbReference type="Proteomes" id="UP000699042">
    <property type="component" value="Unassembled WGS sequence"/>
</dbReference>
<dbReference type="EMBL" id="JAESDN010000025">
    <property type="protein sequence ID" value="KAG7040433.1"/>
    <property type="molecule type" value="Genomic_DNA"/>
</dbReference>
<reference evidence="2" key="1">
    <citation type="submission" date="2021-05" db="EMBL/GenBank/DDBJ databases">
        <title>Comparative genomics of three Colletotrichum scovillei strains and genetic complementation revealed genes involved fungal growth and virulence on chili pepper.</title>
        <authorList>
            <person name="Hsieh D.-K."/>
            <person name="Chuang S.-C."/>
            <person name="Chen C.-Y."/>
            <person name="Chao Y.-T."/>
            <person name="Lu M.-Y.J."/>
            <person name="Lee M.-H."/>
            <person name="Shih M.-C."/>
        </authorList>
    </citation>
    <scope>NUCLEOTIDE SEQUENCE</scope>
    <source>
        <strain evidence="2">Coll-153</strain>
    </source>
</reference>
<keyword evidence="1" id="KW-0812">Transmembrane</keyword>
<gene>
    <name evidence="2" type="ORF">JMJ77_009894</name>
</gene>
<evidence type="ECO:0000313" key="3">
    <source>
        <dbReference type="Proteomes" id="UP000699042"/>
    </source>
</evidence>
<name>A0A9P7QQ11_9PEZI</name>
<keyword evidence="1" id="KW-1133">Transmembrane helix</keyword>
<organism evidence="2 3">
    <name type="scientific">Colletotrichum scovillei</name>
    <dbReference type="NCBI Taxonomy" id="1209932"/>
    <lineage>
        <taxon>Eukaryota</taxon>
        <taxon>Fungi</taxon>
        <taxon>Dikarya</taxon>
        <taxon>Ascomycota</taxon>
        <taxon>Pezizomycotina</taxon>
        <taxon>Sordariomycetes</taxon>
        <taxon>Hypocreomycetidae</taxon>
        <taxon>Glomerellales</taxon>
        <taxon>Glomerellaceae</taxon>
        <taxon>Colletotrichum</taxon>
        <taxon>Colletotrichum acutatum species complex</taxon>
    </lineage>
</organism>
<evidence type="ECO:0000313" key="2">
    <source>
        <dbReference type="EMBL" id="KAG7040433.1"/>
    </source>
</evidence>
<protein>
    <submittedName>
        <fullName evidence="2">Cytochrome P450</fullName>
    </submittedName>
</protein>
<comment type="caution">
    <text evidence="2">The sequence shown here is derived from an EMBL/GenBank/DDBJ whole genome shotgun (WGS) entry which is preliminary data.</text>
</comment>
<keyword evidence="1" id="KW-0472">Membrane</keyword>
<proteinExistence type="predicted"/>
<evidence type="ECO:0000256" key="1">
    <source>
        <dbReference type="SAM" id="Phobius"/>
    </source>
</evidence>
<sequence length="82" mass="9658">MDKMTPEMNINTLHAVSWERISQFTMEHLKNASISSWLSVIALLFTAYWLLLIGYRVTLHPYAKYPGPKIAAMSELWFAYYW</sequence>